<reference evidence="5" key="1">
    <citation type="submission" date="2024-02" db="UniProtKB">
        <authorList>
            <consortium name="WormBaseParasite"/>
        </authorList>
    </citation>
    <scope>IDENTIFICATION</scope>
</reference>
<name>A0AAF3EKK1_9BILA</name>
<evidence type="ECO:0000256" key="2">
    <source>
        <dbReference type="ARBA" id="ARBA00022737"/>
    </source>
</evidence>
<dbReference type="Gene3D" id="2.120.10.80">
    <property type="entry name" value="Kelch-type beta propeller"/>
    <property type="match status" value="1"/>
</dbReference>
<feature type="compositionally biased region" description="Low complexity" evidence="3">
    <location>
        <begin position="309"/>
        <end position="320"/>
    </location>
</feature>
<dbReference type="Proteomes" id="UP000887575">
    <property type="component" value="Unassembled WGS sequence"/>
</dbReference>
<keyword evidence="2" id="KW-0677">Repeat</keyword>
<dbReference type="PANTHER" id="PTHR46344:SF27">
    <property type="entry name" value="KELCH REPEAT SUPERFAMILY PROTEIN"/>
    <property type="match status" value="1"/>
</dbReference>
<evidence type="ECO:0000313" key="5">
    <source>
        <dbReference type="WBParaSite" id="MBELARI_LOCUS14527"/>
    </source>
</evidence>
<dbReference type="InterPro" id="IPR015915">
    <property type="entry name" value="Kelch-typ_b-propeller"/>
</dbReference>
<protein>
    <submittedName>
        <fullName evidence="5">Uncharacterized protein</fullName>
    </submittedName>
</protein>
<evidence type="ECO:0000256" key="3">
    <source>
        <dbReference type="SAM" id="MobiDB-lite"/>
    </source>
</evidence>
<dbReference type="WBParaSite" id="MBELARI_LOCUS14527">
    <property type="protein sequence ID" value="MBELARI_LOCUS14527"/>
    <property type="gene ID" value="MBELARI_LOCUS14527"/>
</dbReference>
<dbReference type="SUPFAM" id="SSF117281">
    <property type="entry name" value="Kelch motif"/>
    <property type="match status" value="1"/>
</dbReference>
<keyword evidence="4" id="KW-1185">Reference proteome</keyword>
<sequence>MTQTIWRTNSGVWLKETIYVIGGYARKKPTSTVYSLEVRADLPLKWIQRACLNQRRFSHAACVLHGVIYTAGGLEFVNNGTHQALRHVECYDQLNNQWKTLRQMHSPRSEMAIAAGNGRIYVAGGRNDHGVILSTVEMYHPDNDVWIDVVALPEPRKAASMFFDGRSLLVAGGFTDANMATKKVIRWSPGTFIWHDHSTLNLGRVKMASIIHEEKIYLIGGRISASDVRGTSVVEVFDRKENCWMFDSTLRYPRQGGFLVVIPDSADLILPTLKKPRQNCLQSQKRSHSVNSDESASESDIEHQRANHSSQSSTSETSTE</sequence>
<feature type="compositionally biased region" description="Polar residues" evidence="3">
    <location>
        <begin position="279"/>
        <end position="294"/>
    </location>
</feature>
<feature type="region of interest" description="Disordered" evidence="3">
    <location>
        <begin position="279"/>
        <end position="320"/>
    </location>
</feature>
<dbReference type="Pfam" id="PF01344">
    <property type="entry name" value="Kelch_1"/>
    <property type="match status" value="3"/>
</dbReference>
<keyword evidence="1" id="KW-0880">Kelch repeat</keyword>
<dbReference type="PANTHER" id="PTHR46344">
    <property type="entry name" value="OS02G0202900 PROTEIN"/>
    <property type="match status" value="1"/>
</dbReference>
<organism evidence="4 5">
    <name type="scientific">Mesorhabditis belari</name>
    <dbReference type="NCBI Taxonomy" id="2138241"/>
    <lineage>
        <taxon>Eukaryota</taxon>
        <taxon>Metazoa</taxon>
        <taxon>Ecdysozoa</taxon>
        <taxon>Nematoda</taxon>
        <taxon>Chromadorea</taxon>
        <taxon>Rhabditida</taxon>
        <taxon>Rhabditina</taxon>
        <taxon>Rhabditomorpha</taxon>
        <taxon>Rhabditoidea</taxon>
        <taxon>Rhabditidae</taxon>
        <taxon>Mesorhabditinae</taxon>
        <taxon>Mesorhabditis</taxon>
    </lineage>
</organism>
<accession>A0AAF3EKK1</accession>
<dbReference type="SMART" id="SM00612">
    <property type="entry name" value="Kelch"/>
    <property type="match status" value="5"/>
</dbReference>
<evidence type="ECO:0000313" key="4">
    <source>
        <dbReference type="Proteomes" id="UP000887575"/>
    </source>
</evidence>
<proteinExistence type="predicted"/>
<dbReference type="InterPro" id="IPR006652">
    <property type="entry name" value="Kelch_1"/>
</dbReference>
<dbReference type="AlphaFoldDB" id="A0AAF3EKK1"/>
<evidence type="ECO:0000256" key="1">
    <source>
        <dbReference type="ARBA" id="ARBA00022441"/>
    </source>
</evidence>